<keyword evidence="1" id="KW-0378">Hydrolase</keyword>
<dbReference type="SUPFAM" id="SSF88713">
    <property type="entry name" value="Glycoside hydrolase/deacetylase"/>
    <property type="match status" value="1"/>
</dbReference>
<dbReference type="InterPro" id="IPR037094">
    <property type="entry name" value="Glyco_hydro_38_cen_sf"/>
</dbReference>
<dbReference type="SMART" id="SM00872">
    <property type="entry name" value="Alpha-mann_mid"/>
    <property type="match status" value="1"/>
</dbReference>
<dbReference type="Gene3D" id="1.20.1270.50">
    <property type="entry name" value="Glycoside hydrolase family 38, central domain"/>
    <property type="match status" value="1"/>
</dbReference>
<proteinExistence type="predicted"/>
<dbReference type="Pfam" id="PF09261">
    <property type="entry name" value="Alpha-mann_mid"/>
    <property type="match status" value="1"/>
</dbReference>
<organism evidence="6 8">
    <name type="scientific">Dracunculus medinensis</name>
    <name type="common">Guinea worm</name>
    <dbReference type="NCBI Taxonomy" id="318479"/>
    <lineage>
        <taxon>Eukaryota</taxon>
        <taxon>Metazoa</taxon>
        <taxon>Ecdysozoa</taxon>
        <taxon>Nematoda</taxon>
        <taxon>Chromadorea</taxon>
        <taxon>Rhabditida</taxon>
        <taxon>Spirurina</taxon>
        <taxon>Dracunculoidea</taxon>
        <taxon>Dracunculidae</taxon>
        <taxon>Dracunculus</taxon>
    </lineage>
</organism>
<evidence type="ECO:0000313" key="8">
    <source>
        <dbReference type="WBParaSite" id="DME_0000770601-mRNA-1"/>
    </source>
</evidence>
<feature type="signal peptide" evidence="3">
    <location>
        <begin position="1"/>
        <end position="24"/>
    </location>
</feature>
<dbReference type="InterPro" id="IPR011330">
    <property type="entry name" value="Glyco_hydro/deAcase_b/a-brl"/>
</dbReference>
<reference evidence="8" key="1">
    <citation type="submission" date="2017-02" db="UniProtKB">
        <authorList>
            <consortium name="WormBaseParasite"/>
        </authorList>
    </citation>
    <scope>IDENTIFICATION</scope>
</reference>
<dbReference type="GO" id="GO:0006013">
    <property type="term" value="P:mannose metabolic process"/>
    <property type="evidence" value="ECO:0007669"/>
    <property type="project" value="InterPro"/>
</dbReference>
<dbReference type="GO" id="GO:0004559">
    <property type="term" value="F:alpha-mannosidase activity"/>
    <property type="evidence" value="ECO:0007669"/>
    <property type="project" value="InterPro"/>
</dbReference>
<dbReference type="WBParaSite" id="DME_0000770601-mRNA-1">
    <property type="protein sequence ID" value="DME_0000770601-mRNA-1"/>
    <property type="gene ID" value="DME_0000770601"/>
</dbReference>
<dbReference type="SUPFAM" id="SSF88688">
    <property type="entry name" value="Families 57/38 glycoside transferase middle domain"/>
    <property type="match status" value="1"/>
</dbReference>
<dbReference type="FunFam" id="1.20.1270.50:FF:000002">
    <property type="entry name" value="Alpha-mannosidase"/>
    <property type="match status" value="1"/>
</dbReference>
<dbReference type="Pfam" id="PF01074">
    <property type="entry name" value="Glyco_hydro_38N"/>
    <property type="match status" value="1"/>
</dbReference>
<dbReference type="Proteomes" id="UP000274756">
    <property type="component" value="Unassembled WGS sequence"/>
</dbReference>
<dbReference type="AlphaFoldDB" id="A0A0N4UJ85"/>
<gene>
    <name evidence="5" type="ORF">DME_LOCUS10140</name>
</gene>
<dbReference type="STRING" id="318479.A0A0N4UJ85"/>
<evidence type="ECO:0000313" key="5">
    <source>
        <dbReference type="EMBL" id="VDN60167.1"/>
    </source>
</evidence>
<dbReference type="Proteomes" id="UP000038040">
    <property type="component" value="Unplaced"/>
</dbReference>
<feature type="chain" id="PRO_5033231514" evidence="3">
    <location>
        <begin position="25"/>
        <end position="403"/>
    </location>
</feature>
<accession>A0A0N4UJ85</accession>
<dbReference type="OrthoDB" id="2016903at2759"/>
<reference evidence="5 7" key="2">
    <citation type="submission" date="2018-11" db="EMBL/GenBank/DDBJ databases">
        <authorList>
            <consortium name="Pathogen Informatics"/>
        </authorList>
    </citation>
    <scope>NUCLEOTIDE SEQUENCE [LARGE SCALE GENOMIC DNA]</scope>
</reference>
<protein>
    <submittedName>
        <fullName evidence="8">Alpha-mann_mid domain-containing protein</fullName>
    </submittedName>
</protein>
<dbReference type="InterPro" id="IPR028995">
    <property type="entry name" value="Glyco_hydro_57/38_cen_sf"/>
</dbReference>
<dbReference type="EMBL" id="UYYG01001203">
    <property type="protein sequence ID" value="VDN60167.1"/>
    <property type="molecule type" value="Genomic_DNA"/>
</dbReference>
<dbReference type="InterPro" id="IPR000602">
    <property type="entry name" value="Glyco_hydro_38_N"/>
</dbReference>
<evidence type="ECO:0000256" key="2">
    <source>
        <dbReference type="ARBA" id="ARBA00023295"/>
    </source>
</evidence>
<keyword evidence="7" id="KW-1185">Reference proteome</keyword>
<sequence>MENSSKPLLRNLFLLLAISKYALNCTWKLHQQIIICINYQNFSIQKDNEDDKSTINVHLICHSHDDLGWLKTVDQYYYGSHNNITAGGVQYILNTVIDELEKVNSRTFTWAETGFLWRWFQDHSDSEKDRLKKLIRRGHLAKSLGQFEIVGGGWVQNDEAATHYVDIIDQMTFGLRKLNETFGSYAAPKVAWQIDTFGHSREMANLLAMMEFEALFFARIHYLEKAERLKSNSLEFLWNTSDETKRNIFAGTFFEDHYGPPAGFCFDVLCNDEPIMDNRNMEGYNIEKRINNLINYAINQKYNGNERKIKMFYSTPSSYVDAVKKASPKLTQKSDDLLPYASSEHSFWNGFYTSRPTFKGFVRQMSALFQLSKQLISFSGLNSSNLNLLAESLALVQHHDAIT</sequence>
<name>A0A0N4UJ85_DRAME</name>
<feature type="domain" description="Glycoside hydrolase family 38 central" evidence="4">
    <location>
        <begin position="346"/>
        <end position="403"/>
    </location>
</feature>
<dbReference type="InterPro" id="IPR050843">
    <property type="entry name" value="Glycosyl_Hydrlase_38"/>
</dbReference>
<evidence type="ECO:0000256" key="1">
    <source>
        <dbReference type="ARBA" id="ARBA00022801"/>
    </source>
</evidence>
<evidence type="ECO:0000313" key="7">
    <source>
        <dbReference type="Proteomes" id="UP000274756"/>
    </source>
</evidence>
<dbReference type="GO" id="GO:0005764">
    <property type="term" value="C:lysosome"/>
    <property type="evidence" value="ECO:0007669"/>
    <property type="project" value="TreeGrafter"/>
</dbReference>
<keyword evidence="3" id="KW-0732">Signal</keyword>
<dbReference type="PANTHER" id="PTHR11607:SF3">
    <property type="entry name" value="LYSOSOMAL ALPHA-MANNOSIDASE"/>
    <property type="match status" value="1"/>
</dbReference>
<evidence type="ECO:0000259" key="4">
    <source>
        <dbReference type="SMART" id="SM00872"/>
    </source>
</evidence>
<dbReference type="Gene3D" id="3.20.110.10">
    <property type="entry name" value="Glycoside hydrolase 38, N terminal domain"/>
    <property type="match status" value="1"/>
</dbReference>
<evidence type="ECO:0000256" key="3">
    <source>
        <dbReference type="SAM" id="SignalP"/>
    </source>
</evidence>
<keyword evidence="2" id="KW-0326">Glycosidase</keyword>
<evidence type="ECO:0000313" key="6">
    <source>
        <dbReference type="Proteomes" id="UP000038040"/>
    </source>
</evidence>
<dbReference type="InterPro" id="IPR015341">
    <property type="entry name" value="Glyco_hydro_38_cen"/>
</dbReference>
<dbReference type="PANTHER" id="PTHR11607">
    <property type="entry name" value="ALPHA-MANNOSIDASE"/>
    <property type="match status" value="1"/>
</dbReference>
<dbReference type="InterPro" id="IPR027291">
    <property type="entry name" value="Glyco_hydro_38_N_sf"/>
</dbReference>